<organism evidence="1 2">
    <name type="scientific">Eumeta variegata</name>
    <name type="common">Bagworm moth</name>
    <name type="synonym">Eumeta japonica</name>
    <dbReference type="NCBI Taxonomy" id="151549"/>
    <lineage>
        <taxon>Eukaryota</taxon>
        <taxon>Metazoa</taxon>
        <taxon>Ecdysozoa</taxon>
        <taxon>Arthropoda</taxon>
        <taxon>Hexapoda</taxon>
        <taxon>Insecta</taxon>
        <taxon>Pterygota</taxon>
        <taxon>Neoptera</taxon>
        <taxon>Endopterygota</taxon>
        <taxon>Lepidoptera</taxon>
        <taxon>Glossata</taxon>
        <taxon>Ditrysia</taxon>
        <taxon>Tineoidea</taxon>
        <taxon>Psychidae</taxon>
        <taxon>Oiketicinae</taxon>
        <taxon>Eumeta</taxon>
    </lineage>
</organism>
<evidence type="ECO:0000313" key="1">
    <source>
        <dbReference type="EMBL" id="GBP32864.1"/>
    </source>
</evidence>
<gene>
    <name evidence="1" type="ORF">EVAR_81652_1</name>
</gene>
<dbReference type="Proteomes" id="UP000299102">
    <property type="component" value="Unassembled WGS sequence"/>
</dbReference>
<comment type="caution">
    <text evidence="1">The sequence shown here is derived from an EMBL/GenBank/DDBJ whole genome shotgun (WGS) entry which is preliminary data.</text>
</comment>
<dbReference type="EMBL" id="BGZK01000266">
    <property type="protein sequence ID" value="GBP32864.1"/>
    <property type="molecule type" value="Genomic_DNA"/>
</dbReference>
<proteinExistence type="predicted"/>
<name>A0A4C1V4D9_EUMVA</name>
<sequence>MEKMSARLQPPEVAEITHKNTRESHDFINYQPRCDNNRTHRVKEVMSLQRLKVSEYFVCSTSRRTDAAACAMTASKRYNDADNELSSNKTLSFRVQKRRVHFIVRENDTFNRHNYAKF</sequence>
<dbReference type="AlphaFoldDB" id="A0A4C1V4D9"/>
<protein>
    <submittedName>
        <fullName evidence="1">Uncharacterized protein</fullName>
    </submittedName>
</protein>
<reference evidence="1 2" key="1">
    <citation type="journal article" date="2019" name="Commun. Biol.">
        <title>The bagworm genome reveals a unique fibroin gene that provides high tensile strength.</title>
        <authorList>
            <person name="Kono N."/>
            <person name="Nakamura H."/>
            <person name="Ohtoshi R."/>
            <person name="Tomita M."/>
            <person name="Numata K."/>
            <person name="Arakawa K."/>
        </authorList>
    </citation>
    <scope>NUCLEOTIDE SEQUENCE [LARGE SCALE GENOMIC DNA]</scope>
</reference>
<evidence type="ECO:0000313" key="2">
    <source>
        <dbReference type="Proteomes" id="UP000299102"/>
    </source>
</evidence>
<accession>A0A4C1V4D9</accession>
<keyword evidence="2" id="KW-1185">Reference proteome</keyword>